<evidence type="ECO:0000256" key="1">
    <source>
        <dbReference type="SAM" id="Phobius"/>
    </source>
</evidence>
<keyword evidence="1" id="KW-0812">Transmembrane</keyword>
<dbReference type="KEGG" id="pme:NATL1_11231"/>
<sequence>MGIRHKLMIIATTQKASEVIGGVEIFSPMGLTILTIGILFTVGVPLTMILKGKKD</sequence>
<evidence type="ECO:0000313" key="2">
    <source>
        <dbReference type="EMBL" id="ABM75681.1"/>
    </source>
</evidence>
<protein>
    <submittedName>
        <fullName evidence="2">Uncharacterized protein</fullName>
    </submittedName>
</protein>
<proteinExistence type="predicted"/>
<reference evidence="3" key="1">
    <citation type="journal article" date="2007" name="PLoS Genet.">
        <title>Patterns and implications of gene gain and loss in the evolution of Prochlorococcus.</title>
        <authorList>
            <person name="Kettler G.C."/>
            <person name="Martiny A.C."/>
            <person name="Huang K."/>
            <person name="Zucker J."/>
            <person name="Coleman M.L."/>
            <person name="Rodrigue S."/>
            <person name="Chen F."/>
            <person name="Lapidus A."/>
            <person name="Ferriera S."/>
            <person name="Johnson J."/>
            <person name="Steglich C."/>
            <person name="Church G.M."/>
            <person name="Richardson P."/>
            <person name="Chisholm S.W."/>
        </authorList>
    </citation>
    <scope>NUCLEOTIDE SEQUENCE [LARGE SCALE GENOMIC DNA]</scope>
    <source>
        <strain evidence="3">NATL1A</strain>
    </source>
</reference>
<keyword evidence="1" id="KW-1133">Transmembrane helix</keyword>
<gene>
    <name evidence="2" type="ordered locus">NATL1_11231</name>
</gene>
<dbReference type="AlphaFoldDB" id="A2C2H1"/>
<evidence type="ECO:0000313" key="3">
    <source>
        <dbReference type="Proteomes" id="UP000002592"/>
    </source>
</evidence>
<feature type="transmembrane region" description="Helical" evidence="1">
    <location>
        <begin position="25"/>
        <end position="50"/>
    </location>
</feature>
<dbReference type="eggNOG" id="ENOG5030S8S">
    <property type="taxonomic scope" value="Bacteria"/>
</dbReference>
<name>A2C2H1_PROM1</name>
<accession>A2C2H1</accession>
<keyword evidence="1" id="KW-0472">Membrane</keyword>
<dbReference type="Proteomes" id="UP000002592">
    <property type="component" value="Chromosome"/>
</dbReference>
<organism evidence="2 3">
    <name type="scientific">Prochlorococcus marinus (strain NATL1A)</name>
    <dbReference type="NCBI Taxonomy" id="167555"/>
    <lineage>
        <taxon>Bacteria</taxon>
        <taxon>Bacillati</taxon>
        <taxon>Cyanobacteriota</taxon>
        <taxon>Cyanophyceae</taxon>
        <taxon>Synechococcales</taxon>
        <taxon>Prochlorococcaceae</taxon>
        <taxon>Prochlorococcus</taxon>
    </lineage>
</organism>
<dbReference type="HOGENOM" id="CLU_3156581_0_0_3"/>
<dbReference type="EMBL" id="CP000553">
    <property type="protein sequence ID" value="ABM75681.1"/>
    <property type="molecule type" value="Genomic_DNA"/>
</dbReference>